<evidence type="ECO:0000313" key="3">
    <source>
        <dbReference type="EMBL" id="KYF69459.1"/>
    </source>
</evidence>
<comment type="function">
    <text evidence="2">Antitoxin component of a type II toxin-antitoxin (TA) system.</text>
</comment>
<evidence type="ECO:0000256" key="2">
    <source>
        <dbReference type="RuleBase" id="RU362080"/>
    </source>
</evidence>
<dbReference type="InterPro" id="IPR036165">
    <property type="entry name" value="YefM-like_sf"/>
</dbReference>
<dbReference type="OrthoDB" id="9809157at2"/>
<gene>
    <name evidence="3" type="ORF">BE15_18235</name>
</gene>
<dbReference type="Gene3D" id="3.40.1620.10">
    <property type="entry name" value="YefM-like domain"/>
    <property type="match status" value="1"/>
</dbReference>
<dbReference type="SUPFAM" id="SSF143120">
    <property type="entry name" value="YefM-like"/>
    <property type="match status" value="1"/>
</dbReference>
<proteinExistence type="inferred from homology"/>
<accession>A0A150QNB9</accession>
<protein>
    <recommendedName>
        <fullName evidence="2">Antitoxin</fullName>
    </recommendedName>
</protein>
<dbReference type="Proteomes" id="UP000075260">
    <property type="component" value="Unassembled WGS sequence"/>
</dbReference>
<dbReference type="PANTHER" id="PTHR33713">
    <property type="entry name" value="ANTITOXIN YAFN-RELATED"/>
    <property type="match status" value="1"/>
</dbReference>
<dbReference type="NCBIfam" id="TIGR01552">
    <property type="entry name" value="phd_fam"/>
    <property type="match status" value="1"/>
</dbReference>
<comment type="similarity">
    <text evidence="1 2">Belongs to the phD/YefM antitoxin family.</text>
</comment>
<organism evidence="3 4">
    <name type="scientific">Sorangium cellulosum</name>
    <name type="common">Polyangium cellulosum</name>
    <dbReference type="NCBI Taxonomy" id="56"/>
    <lineage>
        <taxon>Bacteria</taxon>
        <taxon>Pseudomonadati</taxon>
        <taxon>Myxococcota</taxon>
        <taxon>Polyangia</taxon>
        <taxon>Polyangiales</taxon>
        <taxon>Polyangiaceae</taxon>
        <taxon>Sorangium</taxon>
    </lineage>
</organism>
<dbReference type="EMBL" id="JEMA01000468">
    <property type="protein sequence ID" value="KYF69459.1"/>
    <property type="molecule type" value="Genomic_DNA"/>
</dbReference>
<dbReference type="InterPro" id="IPR051405">
    <property type="entry name" value="phD/YefM_antitoxin"/>
</dbReference>
<dbReference type="AlphaFoldDB" id="A0A150QNB9"/>
<name>A0A150QNB9_SORCE</name>
<evidence type="ECO:0000313" key="4">
    <source>
        <dbReference type="Proteomes" id="UP000075260"/>
    </source>
</evidence>
<dbReference type="Pfam" id="PF02604">
    <property type="entry name" value="PhdYeFM_antitox"/>
    <property type="match status" value="1"/>
</dbReference>
<dbReference type="PANTHER" id="PTHR33713:SF6">
    <property type="entry name" value="ANTITOXIN YEFM"/>
    <property type="match status" value="1"/>
</dbReference>
<comment type="caution">
    <text evidence="3">The sequence shown here is derived from an EMBL/GenBank/DDBJ whole genome shotgun (WGS) entry which is preliminary data.</text>
</comment>
<dbReference type="InterPro" id="IPR006442">
    <property type="entry name" value="Antitoxin_Phd/YefM"/>
</dbReference>
<dbReference type="RefSeq" id="WP_155798406.1">
    <property type="nucleotide sequence ID" value="NZ_JEMA01000468.1"/>
</dbReference>
<reference evidence="3 4" key="1">
    <citation type="submission" date="2014-02" db="EMBL/GenBank/DDBJ databases">
        <title>The small core and large imbalanced accessory genome model reveals a collaborative survival strategy of Sorangium cellulosum strains in nature.</title>
        <authorList>
            <person name="Han K."/>
            <person name="Peng R."/>
            <person name="Blom J."/>
            <person name="Li Y.-Z."/>
        </authorList>
    </citation>
    <scope>NUCLEOTIDE SEQUENCE [LARGE SCALE GENOMIC DNA]</scope>
    <source>
        <strain evidence="3 4">So0008-312</strain>
    </source>
</reference>
<evidence type="ECO:0000256" key="1">
    <source>
        <dbReference type="ARBA" id="ARBA00009981"/>
    </source>
</evidence>
<sequence length="98" mass="10694">MKKINVAEDIVPIGEFKTHASELLRQLHATRRPLVITQNGKPAAVVITPDAFEEIERRELVKAKVAAGIASVEREGTLPSSEVRARLKAKIRASSGAR</sequence>